<dbReference type="EMBL" id="QXHD01000004">
    <property type="protein sequence ID" value="NEZ57750.1"/>
    <property type="molecule type" value="Genomic_DNA"/>
</dbReference>
<dbReference type="EMBL" id="QXHD01000004">
    <property type="protein sequence ID" value="NEZ60447.1"/>
    <property type="molecule type" value="Genomic_DNA"/>
</dbReference>
<evidence type="ECO:0000313" key="5">
    <source>
        <dbReference type="EMBL" id="NEZ60447.1"/>
    </source>
</evidence>
<proteinExistence type="predicted"/>
<dbReference type="RefSeq" id="WP_163695745.1">
    <property type="nucleotide sequence ID" value="NZ_QXHD01000003.1"/>
</dbReference>
<evidence type="ECO:0000313" key="1">
    <source>
        <dbReference type="EMBL" id="NEZ54262.1"/>
    </source>
</evidence>
<dbReference type="EMBL" id="QXHD01000004">
    <property type="protein sequence ID" value="NEZ55031.1"/>
    <property type="molecule type" value="Genomic_DNA"/>
</dbReference>
<evidence type="ECO:0000313" key="4">
    <source>
        <dbReference type="EMBL" id="NEZ57750.1"/>
    </source>
</evidence>
<evidence type="ECO:0000313" key="2">
    <source>
        <dbReference type="EMBL" id="NEZ55031.1"/>
    </source>
</evidence>
<reference evidence="2 7" key="1">
    <citation type="journal article" date="2020" name="Microb. Ecol.">
        <title>Ecogenomics of the Marine Benthic Filamentous Cyanobacterium Adonisia.</title>
        <authorList>
            <person name="Walter J.M."/>
            <person name="Coutinho F.H."/>
            <person name="Leomil L."/>
            <person name="Hargreaves P.I."/>
            <person name="Campeao M.E."/>
            <person name="Vieira V.V."/>
            <person name="Silva B.S."/>
            <person name="Fistarol G.O."/>
            <person name="Salomon P.S."/>
            <person name="Sawabe T."/>
            <person name="Mino S."/>
            <person name="Hosokawa M."/>
            <person name="Miyashita H."/>
            <person name="Maruyama F."/>
            <person name="van Verk M.C."/>
            <person name="Dutilh B.E."/>
            <person name="Thompson C.C."/>
            <person name="Thompson F.L."/>
        </authorList>
    </citation>
    <scope>NUCLEOTIDE SEQUENCE [LARGE SCALE GENOMIC DNA]</scope>
    <source>
        <strain evidence="2 7">CCMR0081</strain>
    </source>
</reference>
<dbReference type="Proteomes" id="UP000481033">
    <property type="component" value="Unassembled WGS sequence"/>
</dbReference>
<protein>
    <submittedName>
        <fullName evidence="2">Uncharacterized protein</fullName>
    </submittedName>
</protein>
<gene>
    <name evidence="1" type="ORF">DXZ20_00800</name>
    <name evidence="2" type="ORF">DXZ20_04905</name>
    <name evidence="3" type="ORF">DXZ20_10125</name>
    <name evidence="4" type="ORF">DXZ20_19260</name>
    <name evidence="5" type="ORF">DXZ20_33370</name>
    <name evidence="6" type="ORF">DXZ20_37105</name>
</gene>
<organism evidence="2 7">
    <name type="scientific">Adonisia turfae CCMR0081</name>
    <dbReference type="NCBI Taxonomy" id="2292702"/>
    <lineage>
        <taxon>Bacteria</taxon>
        <taxon>Bacillati</taxon>
        <taxon>Cyanobacteriota</taxon>
        <taxon>Adonisia</taxon>
        <taxon>Adonisia turfae</taxon>
    </lineage>
</organism>
<dbReference type="EMBL" id="QXHD01000003">
    <property type="protein sequence ID" value="NEZ54262.1"/>
    <property type="molecule type" value="Genomic_DNA"/>
</dbReference>
<evidence type="ECO:0000313" key="7">
    <source>
        <dbReference type="Proteomes" id="UP000481033"/>
    </source>
</evidence>
<evidence type="ECO:0000313" key="6">
    <source>
        <dbReference type="EMBL" id="NEZ61155.1"/>
    </source>
</evidence>
<dbReference type="EMBL" id="QXHD01000009">
    <property type="protein sequence ID" value="NEZ61155.1"/>
    <property type="molecule type" value="Genomic_DNA"/>
</dbReference>
<accession>A0A6M0RHE1</accession>
<evidence type="ECO:0000313" key="3">
    <source>
        <dbReference type="EMBL" id="NEZ56023.1"/>
    </source>
</evidence>
<keyword evidence="7" id="KW-1185">Reference proteome</keyword>
<dbReference type="EMBL" id="QXHD01000004">
    <property type="protein sequence ID" value="NEZ56023.1"/>
    <property type="molecule type" value="Genomic_DNA"/>
</dbReference>
<name>A0A6M0RHE1_9CYAN</name>
<dbReference type="AlphaFoldDB" id="A0A6M0RHE1"/>
<comment type="caution">
    <text evidence="2">The sequence shown here is derived from an EMBL/GenBank/DDBJ whole genome shotgun (WGS) entry which is preliminary data.</text>
</comment>
<sequence length="157" mass="18159">MMAKRKQRGTAGDKTICLPIADSIDYDQLVEDREAYREYLNEQIASYPELFPKGIEEGYRFHGWVTSARQHLKTRRIYLPKQKTAYQLRPDFVTPYMSETSELAGKAMYLRKHGLSYDGIAYVLGRSEMHWYRLCQSLGRASIVGTTLKTEESLPPI</sequence>